<accession>A0A6B0UJU4</accession>
<dbReference type="EMBL" id="GIFC01007894">
    <property type="protein sequence ID" value="MXU89977.1"/>
    <property type="molecule type" value="Transcribed_RNA"/>
</dbReference>
<organism evidence="1">
    <name type="scientific">Ixodes ricinus</name>
    <name type="common">Common tick</name>
    <name type="synonym">Acarus ricinus</name>
    <dbReference type="NCBI Taxonomy" id="34613"/>
    <lineage>
        <taxon>Eukaryota</taxon>
        <taxon>Metazoa</taxon>
        <taxon>Ecdysozoa</taxon>
        <taxon>Arthropoda</taxon>
        <taxon>Chelicerata</taxon>
        <taxon>Arachnida</taxon>
        <taxon>Acari</taxon>
        <taxon>Parasitiformes</taxon>
        <taxon>Ixodida</taxon>
        <taxon>Ixodoidea</taxon>
        <taxon>Ixodidae</taxon>
        <taxon>Ixodinae</taxon>
        <taxon>Ixodes</taxon>
    </lineage>
</organism>
<protein>
    <submittedName>
        <fullName evidence="1">Uncharacterized protein</fullName>
    </submittedName>
</protein>
<dbReference type="AlphaFoldDB" id="A0A6B0UJU4"/>
<proteinExistence type="predicted"/>
<reference evidence="1" key="1">
    <citation type="submission" date="2019-12" db="EMBL/GenBank/DDBJ databases">
        <title>An insight into the sialome of adult female Ixodes ricinus ticks feeding for 6 days.</title>
        <authorList>
            <person name="Perner J."/>
            <person name="Ribeiro J.M.C."/>
        </authorList>
    </citation>
    <scope>NUCLEOTIDE SEQUENCE</scope>
    <source>
        <strain evidence="1">Semi-engorged</strain>
        <tissue evidence="1">Salivary glands</tissue>
    </source>
</reference>
<sequence length="111" mass="11714">MYKMFRAYTDDLSGGVPLTDEPAPSASTWFLECQAVKLQPFLFKLRTAQTVIRALATSALATTSSVVTGATGTTAPRHAYTLLQPLQEAQQVISTTAASPPPSAVSAVSLK</sequence>
<name>A0A6B0UJU4_IXORI</name>
<evidence type="ECO:0000313" key="1">
    <source>
        <dbReference type="EMBL" id="MXU89977.1"/>
    </source>
</evidence>